<feature type="transmembrane region" description="Helical" evidence="1">
    <location>
        <begin position="6"/>
        <end position="26"/>
    </location>
</feature>
<proteinExistence type="predicted"/>
<feature type="transmembrane region" description="Helical" evidence="1">
    <location>
        <begin position="33"/>
        <end position="55"/>
    </location>
</feature>
<protein>
    <recommendedName>
        <fullName evidence="4">DUF3139 domain-containing protein</fullName>
    </recommendedName>
</protein>
<keyword evidence="1" id="KW-0472">Membrane</keyword>
<evidence type="ECO:0000256" key="1">
    <source>
        <dbReference type="SAM" id="Phobius"/>
    </source>
</evidence>
<dbReference type="Proteomes" id="UP001549097">
    <property type="component" value="Unassembled WGS sequence"/>
</dbReference>
<accession>A0ABV2LH09</accession>
<keyword evidence="1" id="KW-1133">Transmembrane helix</keyword>
<evidence type="ECO:0000313" key="3">
    <source>
        <dbReference type="Proteomes" id="UP001549097"/>
    </source>
</evidence>
<keyword evidence="3" id="KW-1185">Reference proteome</keyword>
<gene>
    <name evidence="2" type="ORF">ABID52_000428</name>
</gene>
<comment type="caution">
    <text evidence="2">The sequence shown here is derived from an EMBL/GenBank/DDBJ whole genome shotgun (WGS) entry which is preliminary data.</text>
</comment>
<evidence type="ECO:0000313" key="2">
    <source>
        <dbReference type="EMBL" id="MET3726847.1"/>
    </source>
</evidence>
<organism evidence="2 3">
    <name type="scientific">Fictibacillus halophilus</name>
    <dbReference type="NCBI Taxonomy" id="1610490"/>
    <lineage>
        <taxon>Bacteria</taxon>
        <taxon>Bacillati</taxon>
        <taxon>Bacillota</taxon>
        <taxon>Bacilli</taxon>
        <taxon>Bacillales</taxon>
        <taxon>Fictibacillaceae</taxon>
        <taxon>Fictibacillus</taxon>
    </lineage>
</organism>
<reference evidence="2 3" key="1">
    <citation type="submission" date="2024-06" db="EMBL/GenBank/DDBJ databases">
        <title>Genomic Encyclopedia of Type Strains, Phase IV (KMG-IV): sequencing the most valuable type-strain genomes for metagenomic binning, comparative biology and taxonomic classification.</title>
        <authorList>
            <person name="Goeker M."/>
        </authorList>
    </citation>
    <scope>NUCLEOTIDE SEQUENCE [LARGE SCALE GENOMIC DNA]</scope>
    <source>
        <strain evidence="2 3">DSM 100124</strain>
    </source>
</reference>
<dbReference type="EMBL" id="JBEPMP010000001">
    <property type="protein sequence ID" value="MET3726847.1"/>
    <property type="molecule type" value="Genomic_DNA"/>
</dbReference>
<name>A0ABV2LH09_9BACL</name>
<sequence length="146" mass="16956">MNPKELIEIITVGGALVTIVILSSFLKGKYRKISLSFAIILWLVFSVFFVVRPIWIDAQITKKVELLKPYLEKQYPNERWTITTVPHRKEGFKHLNPYVISVVFENEPAVTYYFWVKNKNNISQKGLSTSKNKHYLKHGDVKSTAE</sequence>
<dbReference type="RefSeq" id="WP_198768539.1">
    <property type="nucleotide sequence ID" value="NZ_JAEACF010000001.1"/>
</dbReference>
<evidence type="ECO:0008006" key="4">
    <source>
        <dbReference type="Google" id="ProtNLM"/>
    </source>
</evidence>
<keyword evidence="1" id="KW-0812">Transmembrane</keyword>